<gene>
    <name evidence="2" type="ORF">AYR66_00940</name>
    <name evidence="3" type="ORF">AYR66_07425</name>
</gene>
<evidence type="ECO:0000313" key="4">
    <source>
        <dbReference type="Proteomes" id="UP000197535"/>
    </source>
</evidence>
<accession>A0A254TFF7</accession>
<dbReference type="Pfam" id="PF13643">
    <property type="entry name" value="DUF4145"/>
    <property type="match status" value="1"/>
</dbReference>
<keyword evidence="4" id="KW-1185">Reference proteome</keyword>
<evidence type="ECO:0000313" key="2">
    <source>
        <dbReference type="EMBL" id="OWW18398.1"/>
    </source>
</evidence>
<evidence type="ECO:0000313" key="3">
    <source>
        <dbReference type="EMBL" id="OWW19362.1"/>
    </source>
</evidence>
<dbReference type="Proteomes" id="UP000197535">
    <property type="component" value="Unassembled WGS sequence"/>
</dbReference>
<dbReference type="AlphaFoldDB" id="A0A254TFF7"/>
<proteinExistence type="predicted"/>
<dbReference type="EMBL" id="LSTO01000001">
    <property type="protein sequence ID" value="OWW19362.1"/>
    <property type="molecule type" value="Genomic_DNA"/>
</dbReference>
<sequence length="240" mass="26523">MANVWTCPYCKQNATIIDANRSGNIHYFNCDNKEGDLGIHTSVIVCPNGDCKEYTIEAALYRIKYAPNRSVVGSPLLTWSLKPDSKAKSFPAYIPEAIRQDYEEACKIASLSPKASATLSRRCLQGIIRDFWNIKKARLVDEIDALSGKIDSVTWDAIDAVRKIGNIGAHMEKDINIVVDVDPDEAELLIGLIEVLLEEWYVHRYEREQHMQKVIAAAQAKAGVKAAGAISAPPPLKSAP</sequence>
<dbReference type="OrthoDB" id="9808624at2"/>
<feature type="domain" description="DUF4145" evidence="1">
    <location>
        <begin position="103"/>
        <end position="192"/>
    </location>
</feature>
<dbReference type="InterPro" id="IPR025285">
    <property type="entry name" value="DUF4145"/>
</dbReference>
<evidence type="ECO:0000259" key="1">
    <source>
        <dbReference type="Pfam" id="PF13643"/>
    </source>
</evidence>
<dbReference type="EMBL" id="LSTO01000006">
    <property type="protein sequence ID" value="OWW18398.1"/>
    <property type="molecule type" value="Genomic_DNA"/>
</dbReference>
<protein>
    <recommendedName>
        <fullName evidence="1">DUF4145 domain-containing protein</fullName>
    </recommendedName>
</protein>
<comment type="caution">
    <text evidence="2">The sequence shown here is derived from an EMBL/GenBank/DDBJ whole genome shotgun (WGS) entry which is preliminary data.</text>
</comment>
<dbReference type="RefSeq" id="WP_088706274.1">
    <property type="nucleotide sequence ID" value="NZ_LSTO01000001.1"/>
</dbReference>
<organism evidence="2 4">
    <name type="scientific">Noviherbaspirillum denitrificans</name>
    <dbReference type="NCBI Taxonomy" id="1968433"/>
    <lineage>
        <taxon>Bacteria</taxon>
        <taxon>Pseudomonadati</taxon>
        <taxon>Pseudomonadota</taxon>
        <taxon>Betaproteobacteria</taxon>
        <taxon>Burkholderiales</taxon>
        <taxon>Oxalobacteraceae</taxon>
        <taxon>Noviherbaspirillum</taxon>
    </lineage>
</organism>
<reference evidence="2 4" key="1">
    <citation type="submission" date="2016-02" db="EMBL/GenBank/DDBJ databases">
        <authorList>
            <person name="Wen L."/>
            <person name="He K."/>
            <person name="Yang H."/>
        </authorList>
    </citation>
    <scope>NUCLEOTIDE SEQUENCE [LARGE SCALE GENOMIC DNA]</scope>
    <source>
        <strain evidence="2 4">TSA40</strain>
    </source>
</reference>
<name>A0A254TFF7_9BURK</name>